<dbReference type="Pfam" id="PF20109">
    <property type="entry name" value="Trans_reg_dom"/>
    <property type="match status" value="1"/>
</dbReference>
<name>A0A317E5W8_9PROT</name>
<evidence type="ECO:0000259" key="1">
    <source>
        <dbReference type="Pfam" id="PF20109"/>
    </source>
</evidence>
<comment type="caution">
    <text evidence="2">The sequence shown here is derived from an EMBL/GenBank/DDBJ whole genome shotgun (WGS) entry which is preliminary data.</text>
</comment>
<keyword evidence="3" id="KW-1185">Reference proteome</keyword>
<proteinExistence type="predicted"/>
<reference evidence="3" key="1">
    <citation type="submission" date="2018-05" db="EMBL/GenBank/DDBJ databases">
        <title>Zavarzinia sp. HR-AS.</title>
        <authorList>
            <person name="Lee Y."/>
            <person name="Jeon C.O."/>
        </authorList>
    </citation>
    <scope>NUCLEOTIDE SEQUENCE [LARGE SCALE GENOMIC DNA]</scope>
    <source>
        <strain evidence="3">DSM 1231</strain>
    </source>
</reference>
<dbReference type="Proteomes" id="UP000246077">
    <property type="component" value="Unassembled WGS sequence"/>
</dbReference>
<organism evidence="2 3">
    <name type="scientific">Zavarzinia compransoris</name>
    <dbReference type="NCBI Taxonomy" id="1264899"/>
    <lineage>
        <taxon>Bacteria</taxon>
        <taxon>Pseudomonadati</taxon>
        <taxon>Pseudomonadota</taxon>
        <taxon>Alphaproteobacteria</taxon>
        <taxon>Rhodospirillales</taxon>
        <taxon>Zavarziniaceae</taxon>
        <taxon>Zavarzinia</taxon>
    </lineage>
</organism>
<dbReference type="OrthoDB" id="8654520at2"/>
<protein>
    <recommendedName>
        <fullName evidence="1">Transcriptional regulator-like domain-containing protein</fullName>
    </recommendedName>
</protein>
<dbReference type="InterPro" id="IPR045465">
    <property type="entry name" value="Trans_reg_dom"/>
</dbReference>
<gene>
    <name evidence="2" type="ORF">DKG75_06250</name>
</gene>
<dbReference type="RefSeq" id="WP_109920245.1">
    <property type="nucleotide sequence ID" value="NZ_QGLF01000002.1"/>
</dbReference>
<accession>A0A317E5W8</accession>
<dbReference type="AlphaFoldDB" id="A0A317E5W8"/>
<evidence type="ECO:0000313" key="2">
    <source>
        <dbReference type="EMBL" id="PWR21600.1"/>
    </source>
</evidence>
<evidence type="ECO:0000313" key="3">
    <source>
        <dbReference type="Proteomes" id="UP000246077"/>
    </source>
</evidence>
<sequence length="68" mass="7877">MNTPPSLWRDPQAYDYLDNLAAPDLAWEFLRRNSDYRRDYAALMAGPDDPAARAAFRARWGLLFPCRS</sequence>
<dbReference type="EMBL" id="QGLF01000002">
    <property type="protein sequence ID" value="PWR21600.1"/>
    <property type="molecule type" value="Genomic_DNA"/>
</dbReference>
<feature type="domain" description="Transcriptional regulator-like" evidence="1">
    <location>
        <begin position="8"/>
        <end position="65"/>
    </location>
</feature>